<organism evidence="1 2">
    <name type="scientific">Duganella callida</name>
    <dbReference type="NCBI Taxonomy" id="2561932"/>
    <lineage>
        <taxon>Bacteria</taxon>
        <taxon>Pseudomonadati</taxon>
        <taxon>Pseudomonadota</taxon>
        <taxon>Betaproteobacteria</taxon>
        <taxon>Burkholderiales</taxon>
        <taxon>Oxalobacteraceae</taxon>
        <taxon>Telluria group</taxon>
        <taxon>Duganella</taxon>
    </lineage>
</organism>
<reference evidence="1 2" key="1">
    <citation type="submission" date="2019-03" db="EMBL/GenBank/DDBJ databases">
        <title>Draft Genome Sequence of Duganella callidus sp. nov., a Novel Duganella Species Isolated from Cultivated Soil.</title>
        <authorList>
            <person name="Raths R."/>
            <person name="Peta V."/>
            <person name="Bucking H."/>
        </authorList>
    </citation>
    <scope>NUCLEOTIDE SEQUENCE [LARGE SCALE GENOMIC DNA]</scope>
    <source>
        <strain evidence="1 2">DN04</strain>
    </source>
</reference>
<gene>
    <name evidence="1" type="ORF">E4L98_27395</name>
</gene>
<dbReference type="OrthoDB" id="9860886at2"/>
<name>A0A4Y9S2Z5_9BURK</name>
<evidence type="ECO:0000313" key="2">
    <source>
        <dbReference type="Proteomes" id="UP000297729"/>
    </source>
</evidence>
<evidence type="ECO:0000313" key="1">
    <source>
        <dbReference type="EMBL" id="TFW14841.1"/>
    </source>
</evidence>
<sequence length="270" mass="29856">MITLPEHVLASTVELEGHAWDGQDAVSGHDNLQSSMDWAEHQRIVCNARTLLQGEPPGNAEVRKIFNELKSAYEDKAGRTVVRVSKGIHQPTVNPHIQLRTITDYGDQISYHKFHLNVSAKELPPTENLADDIFQWEPVQFSFLHTNGQTYNWPALASAPTKKGALKRRQSISAAGLQAHIDEQLKIKQAAAKQEADDAFDKAIQAFHEAYGTGKTKVVRYSNAGKDGVFPNANFKKGSNATVTISTQSRPTVVHYDATRKVVVLGPRPK</sequence>
<comment type="caution">
    <text evidence="1">The sequence shown here is derived from an EMBL/GenBank/DDBJ whole genome shotgun (WGS) entry which is preliminary data.</text>
</comment>
<keyword evidence="2" id="KW-1185">Reference proteome</keyword>
<dbReference type="Proteomes" id="UP000297729">
    <property type="component" value="Unassembled WGS sequence"/>
</dbReference>
<dbReference type="EMBL" id="SPVG01000263">
    <property type="protein sequence ID" value="TFW14841.1"/>
    <property type="molecule type" value="Genomic_DNA"/>
</dbReference>
<protein>
    <submittedName>
        <fullName evidence="1">Uncharacterized protein</fullName>
    </submittedName>
</protein>
<accession>A0A4Y9S2Z5</accession>
<dbReference type="RefSeq" id="WP_135204705.1">
    <property type="nucleotide sequence ID" value="NZ_SPVG01000263.1"/>
</dbReference>
<dbReference type="AlphaFoldDB" id="A0A4Y9S2Z5"/>
<proteinExistence type="predicted"/>